<dbReference type="Pfam" id="PF05685">
    <property type="entry name" value="Uma2"/>
    <property type="match status" value="1"/>
</dbReference>
<dbReference type="EMBL" id="JAQOSP010000148">
    <property type="protein sequence ID" value="MDJ1172334.1"/>
    <property type="molecule type" value="Genomic_DNA"/>
</dbReference>
<dbReference type="Proteomes" id="UP001235303">
    <property type="component" value="Unassembled WGS sequence"/>
</dbReference>
<evidence type="ECO:0000313" key="2">
    <source>
        <dbReference type="EMBL" id="MDJ1172334.1"/>
    </source>
</evidence>
<proteinExistence type="predicted"/>
<evidence type="ECO:0000313" key="3">
    <source>
        <dbReference type="Proteomes" id="UP001235303"/>
    </source>
</evidence>
<organism evidence="2 3">
    <name type="scientific">Roseofilum acuticapitatum BLCC-M154</name>
    <dbReference type="NCBI Taxonomy" id="3022444"/>
    <lineage>
        <taxon>Bacteria</taxon>
        <taxon>Bacillati</taxon>
        <taxon>Cyanobacteriota</taxon>
        <taxon>Cyanophyceae</taxon>
        <taxon>Desertifilales</taxon>
        <taxon>Desertifilaceae</taxon>
        <taxon>Roseofilum</taxon>
        <taxon>Roseofilum acuticapitatum</taxon>
    </lineage>
</organism>
<evidence type="ECO:0000259" key="1">
    <source>
        <dbReference type="Pfam" id="PF05685"/>
    </source>
</evidence>
<dbReference type="RefSeq" id="WP_283756084.1">
    <property type="nucleotide sequence ID" value="NZ_JAQOSP010000148.1"/>
</dbReference>
<dbReference type="GO" id="GO:0004519">
    <property type="term" value="F:endonuclease activity"/>
    <property type="evidence" value="ECO:0007669"/>
    <property type="project" value="UniProtKB-KW"/>
</dbReference>
<gene>
    <name evidence="2" type="ORF">PMG71_23165</name>
</gene>
<dbReference type="PANTHER" id="PTHR47152:SF4">
    <property type="entry name" value="SLR0445 PROTEIN"/>
    <property type="match status" value="1"/>
</dbReference>
<keyword evidence="2" id="KW-0255">Endonuclease</keyword>
<name>A0ABT7AZJ0_9CYAN</name>
<accession>A0ABT7AZJ0</accession>
<sequence length="217" mass="25061">MLALKFNTLFPEPPLSHQDSEDRYLTNSATWEYYETLLNIIGDNGGYRVTYLDGVLEIMSTSRRHETEKTRIGNLLELYFLEADIEYFPFGSTTLKQEAKRAGLEADEGYCFGTDKDVPDLAIEVVVTHGGINKLEVYRRLQVPEVWFWQNGEFSVYHLRSNLPVESESNHGYERIENSELLPEIDIDFLAECVKNPQPLAAAKIWRNYWRSPTQGN</sequence>
<dbReference type="InterPro" id="IPR008538">
    <property type="entry name" value="Uma2"/>
</dbReference>
<keyword evidence="3" id="KW-1185">Reference proteome</keyword>
<reference evidence="2 3" key="1">
    <citation type="submission" date="2023-01" db="EMBL/GenBank/DDBJ databases">
        <title>Novel diversity within Roseofilum (Cyanobacteria; Desertifilaceae) from marine benthic mats with descriptions of four novel species.</title>
        <authorList>
            <person name="Wang Y."/>
            <person name="Berthold D.E."/>
            <person name="Hu J."/>
            <person name="Lefler F.W."/>
            <person name="Laughinghouse H.D. IV."/>
        </authorList>
    </citation>
    <scope>NUCLEOTIDE SEQUENCE [LARGE SCALE GENOMIC DNA]</scope>
    <source>
        <strain evidence="2 3">BLCC-M154</strain>
    </source>
</reference>
<dbReference type="SUPFAM" id="SSF52980">
    <property type="entry name" value="Restriction endonuclease-like"/>
    <property type="match status" value="1"/>
</dbReference>
<keyword evidence="2" id="KW-0378">Hydrolase</keyword>
<comment type="caution">
    <text evidence="2">The sequence shown here is derived from an EMBL/GenBank/DDBJ whole genome shotgun (WGS) entry which is preliminary data.</text>
</comment>
<keyword evidence="2" id="KW-0540">Nuclease</keyword>
<dbReference type="InterPro" id="IPR012296">
    <property type="entry name" value="Nuclease_put_TT1808"/>
</dbReference>
<dbReference type="InterPro" id="IPR011335">
    <property type="entry name" value="Restrct_endonuc-II-like"/>
</dbReference>
<protein>
    <submittedName>
        <fullName evidence="2">Uma2 family endonuclease</fullName>
    </submittedName>
</protein>
<dbReference type="PANTHER" id="PTHR47152">
    <property type="entry name" value="SLR2084 PROTEIN-RELATED"/>
    <property type="match status" value="1"/>
</dbReference>
<dbReference type="CDD" id="cd06260">
    <property type="entry name" value="DUF820-like"/>
    <property type="match status" value="1"/>
</dbReference>
<feature type="domain" description="Putative restriction endonuclease" evidence="1">
    <location>
        <begin position="31"/>
        <end position="187"/>
    </location>
</feature>
<dbReference type="Gene3D" id="3.90.1570.10">
    <property type="entry name" value="tt1808, chain A"/>
    <property type="match status" value="1"/>
</dbReference>